<reference evidence="1" key="1">
    <citation type="submission" date="2023-07" db="EMBL/GenBank/DDBJ databases">
        <authorList>
            <person name="Pelsma A.J. K."/>
        </authorList>
    </citation>
    <scope>NUCLEOTIDE SEQUENCE</scope>
</reference>
<sequence length="235" mass="25951">MATIGEINSLLDRADKLLVELGAEYEKALNAKTISHEARNLTHEVIEKCTNALDQLMHHAWSTRVRPKLSEPPKRGGYFPAAKDEDSFRTSLGQWKALDLDTTDPTFARELRAVQPFSDPQNNWLWELRDISSKKHTMLIPQKRHEERRVTVSGVSGSVSWGPGVTFGGGVSLMGAPIDPRTQLPVATPGVATKVEMWVSFLFEGTDTNALGFCTEAVSKTRALILKWAGALSLP</sequence>
<dbReference type="AlphaFoldDB" id="A0AA48RA88"/>
<organism evidence="1">
    <name type="scientific">freshwater sediment metagenome</name>
    <dbReference type="NCBI Taxonomy" id="556182"/>
    <lineage>
        <taxon>unclassified sequences</taxon>
        <taxon>metagenomes</taxon>
        <taxon>ecological metagenomes</taxon>
    </lineage>
</organism>
<dbReference type="EMBL" id="OY288114">
    <property type="protein sequence ID" value="CAJ0877646.1"/>
    <property type="molecule type" value="Genomic_DNA"/>
</dbReference>
<evidence type="ECO:0000313" key="1">
    <source>
        <dbReference type="EMBL" id="CAJ0877646.1"/>
    </source>
</evidence>
<proteinExistence type="predicted"/>
<protein>
    <submittedName>
        <fullName evidence="1">Uncharacterized protein</fullName>
    </submittedName>
</protein>
<name>A0AA48RA88_9ZZZZ</name>
<gene>
    <name evidence="1" type="ORF">AMST5_02897</name>
</gene>
<accession>A0AA48RA88</accession>